<accession>A0A7T5UQI9</accession>
<dbReference type="Proteomes" id="UP000595618">
    <property type="component" value="Chromosome"/>
</dbReference>
<gene>
    <name evidence="2" type="ORF">HYW89_04500</name>
</gene>
<proteinExistence type="predicted"/>
<evidence type="ECO:0000313" key="2">
    <source>
        <dbReference type="EMBL" id="QQG45226.1"/>
    </source>
</evidence>
<dbReference type="CDD" id="cd02440">
    <property type="entry name" value="AdoMet_MTases"/>
    <property type="match status" value="1"/>
</dbReference>
<dbReference type="PANTHER" id="PTHR43464">
    <property type="entry name" value="METHYLTRANSFERASE"/>
    <property type="match status" value="1"/>
</dbReference>
<protein>
    <submittedName>
        <fullName evidence="2">Class I SAM-dependent methyltransferase</fullName>
    </submittedName>
</protein>
<dbReference type="EMBL" id="CP066690">
    <property type="protein sequence ID" value="QQG45226.1"/>
    <property type="molecule type" value="Genomic_DNA"/>
</dbReference>
<evidence type="ECO:0000259" key="1">
    <source>
        <dbReference type="Pfam" id="PF08241"/>
    </source>
</evidence>
<evidence type="ECO:0000313" key="3">
    <source>
        <dbReference type="Proteomes" id="UP000595618"/>
    </source>
</evidence>
<dbReference type="AlphaFoldDB" id="A0A7T5UQI9"/>
<dbReference type="Pfam" id="PF08241">
    <property type="entry name" value="Methyltransf_11"/>
    <property type="match status" value="1"/>
</dbReference>
<dbReference type="InterPro" id="IPR029063">
    <property type="entry name" value="SAM-dependent_MTases_sf"/>
</dbReference>
<name>A0A7T5UQI9_9BACT</name>
<reference evidence="2 3" key="1">
    <citation type="submission" date="2020-07" db="EMBL/GenBank/DDBJ databases">
        <title>Huge and variable diversity of episymbiotic CPR bacteria and DPANN archaea in groundwater ecosystems.</title>
        <authorList>
            <person name="He C.Y."/>
            <person name="Keren R."/>
            <person name="Whittaker M."/>
            <person name="Farag I.F."/>
            <person name="Doudna J."/>
            <person name="Cate J.H.D."/>
            <person name="Banfield J.F."/>
        </authorList>
    </citation>
    <scope>NUCLEOTIDE SEQUENCE [LARGE SCALE GENOMIC DNA]</scope>
    <source>
        <strain evidence="2">NC_groundwater_541_Ag_S-0.1um_46_50</strain>
    </source>
</reference>
<dbReference type="SUPFAM" id="SSF53335">
    <property type="entry name" value="S-adenosyl-L-methionine-dependent methyltransferases"/>
    <property type="match status" value="1"/>
</dbReference>
<dbReference type="Gene3D" id="3.40.50.150">
    <property type="entry name" value="Vaccinia Virus protein VP39"/>
    <property type="match status" value="1"/>
</dbReference>
<keyword evidence="2" id="KW-0489">Methyltransferase</keyword>
<keyword evidence="2" id="KW-0808">Transferase</keyword>
<feature type="domain" description="Methyltransferase type 11" evidence="1">
    <location>
        <begin position="45"/>
        <end position="126"/>
    </location>
</feature>
<sequence length="208" mass="23885">MGFLQFLKNLPLIDLGTGHARHWAKSKKVCFRFAKKFAVTGKTALDMGCGDGFWSQKLTGLGYNVTSVDHEMQYSKTRIVDLEKGLPFPDLSFDLVWSSDVLEHLYTPNHLIREIKRVLGPGGLLLLTTPNSYFWLYTFFKIFGYTPKDLQNPDHKKFFSLKDVMQLFPHAKIFGFFPYALLKFTLSHPLLTHYLSPTFIVVAKKESL</sequence>
<organism evidence="2 3">
    <name type="scientific">Candidatus Sungiibacteriota bacterium</name>
    <dbReference type="NCBI Taxonomy" id="2750080"/>
    <lineage>
        <taxon>Bacteria</taxon>
        <taxon>Candidatus Sungiibacteriota</taxon>
    </lineage>
</organism>
<dbReference type="InterPro" id="IPR013216">
    <property type="entry name" value="Methyltransf_11"/>
</dbReference>
<dbReference type="PANTHER" id="PTHR43464:SF83">
    <property type="entry name" value="MALONYL-[ACYL-CARRIER PROTEIN] O-METHYLTRANSFERASE"/>
    <property type="match status" value="1"/>
</dbReference>
<dbReference type="GO" id="GO:0032259">
    <property type="term" value="P:methylation"/>
    <property type="evidence" value="ECO:0007669"/>
    <property type="project" value="UniProtKB-KW"/>
</dbReference>
<dbReference type="GO" id="GO:0008757">
    <property type="term" value="F:S-adenosylmethionine-dependent methyltransferase activity"/>
    <property type="evidence" value="ECO:0007669"/>
    <property type="project" value="InterPro"/>
</dbReference>